<evidence type="ECO:0000313" key="2">
    <source>
        <dbReference type="Proteomes" id="UP001222027"/>
    </source>
</evidence>
<name>A0AAV8PF28_ENSVE</name>
<comment type="caution">
    <text evidence="1">The sequence shown here is derived from an EMBL/GenBank/DDBJ whole genome shotgun (WGS) entry which is preliminary data.</text>
</comment>
<evidence type="ECO:0000313" key="1">
    <source>
        <dbReference type="EMBL" id="KAJ8485081.1"/>
    </source>
</evidence>
<gene>
    <name evidence="1" type="ORF">OPV22_017566</name>
</gene>
<proteinExistence type="predicted"/>
<dbReference type="AlphaFoldDB" id="A0AAV8PF28"/>
<keyword evidence="2" id="KW-1185">Reference proteome</keyword>
<accession>A0AAV8PF28</accession>
<dbReference type="EMBL" id="JAQQAF010000005">
    <property type="protein sequence ID" value="KAJ8485081.1"/>
    <property type="molecule type" value="Genomic_DNA"/>
</dbReference>
<reference evidence="1 2" key="1">
    <citation type="submission" date="2022-12" db="EMBL/GenBank/DDBJ databases">
        <title>Chromosome-scale assembly of the Ensete ventricosum genome.</title>
        <authorList>
            <person name="Dussert Y."/>
            <person name="Stocks J."/>
            <person name="Wendawek A."/>
            <person name="Woldeyes F."/>
            <person name="Nichols R.A."/>
            <person name="Borrell J.S."/>
        </authorList>
    </citation>
    <scope>NUCLEOTIDE SEQUENCE [LARGE SCALE GENOMIC DNA]</scope>
    <source>
        <strain evidence="2">cv. Maze</strain>
        <tissue evidence="1">Seeds</tissue>
    </source>
</reference>
<sequence>MKPQLRSLLSRRRRFKGLHHPRDYVVKGTGGFSRGTGGRWGRGHLPLPLLPCLESEAALQMPEPRGTRVLPSAGRRRMA</sequence>
<organism evidence="1 2">
    <name type="scientific">Ensete ventricosum</name>
    <name type="common">Abyssinian banana</name>
    <name type="synonym">Musa ensete</name>
    <dbReference type="NCBI Taxonomy" id="4639"/>
    <lineage>
        <taxon>Eukaryota</taxon>
        <taxon>Viridiplantae</taxon>
        <taxon>Streptophyta</taxon>
        <taxon>Embryophyta</taxon>
        <taxon>Tracheophyta</taxon>
        <taxon>Spermatophyta</taxon>
        <taxon>Magnoliopsida</taxon>
        <taxon>Liliopsida</taxon>
        <taxon>Zingiberales</taxon>
        <taxon>Musaceae</taxon>
        <taxon>Ensete</taxon>
    </lineage>
</organism>
<protein>
    <submittedName>
        <fullName evidence="1">Uncharacterized protein</fullName>
    </submittedName>
</protein>
<dbReference type="Proteomes" id="UP001222027">
    <property type="component" value="Unassembled WGS sequence"/>
</dbReference>